<protein>
    <submittedName>
        <fullName evidence="1">16169_t:CDS:1</fullName>
    </submittedName>
</protein>
<comment type="caution">
    <text evidence="1">The sequence shown here is derived from an EMBL/GenBank/DDBJ whole genome shotgun (WGS) entry which is preliminary data.</text>
</comment>
<organism evidence="1 2">
    <name type="scientific">Cetraspora pellucida</name>
    <dbReference type="NCBI Taxonomy" id="1433469"/>
    <lineage>
        <taxon>Eukaryota</taxon>
        <taxon>Fungi</taxon>
        <taxon>Fungi incertae sedis</taxon>
        <taxon>Mucoromycota</taxon>
        <taxon>Glomeromycotina</taxon>
        <taxon>Glomeromycetes</taxon>
        <taxon>Diversisporales</taxon>
        <taxon>Gigasporaceae</taxon>
        <taxon>Cetraspora</taxon>
    </lineage>
</organism>
<evidence type="ECO:0000313" key="2">
    <source>
        <dbReference type="Proteomes" id="UP000789759"/>
    </source>
</evidence>
<name>A0A9N9JUJ8_9GLOM</name>
<sequence>MEFVYNSLISLENTNKFYKDDNVELVISFDVELSSFISIILDENNKENFDNKKHYLEVARYVVKSIKEGYNYRWIYKDKNQKKILLMVTYHCNCCIDCAKHQVKHPNPEVYRDTPIWIEQYNCEGVIKIEILVSLNLINVEYSHLILHLCPIHLETTPEIREFIKSNINYLVPELH</sequence>
<dbReference type="EMBL" id="CAJVQA010028483">
    <property type="protein sequence ID" value="CAG8794726.1"/>
    <property type="molecule type" value="Genomic_DNA"/>
</dbReference>
<keyword evidence="2" id="KW-1185">Reference proteome</keyword>
<accession>A0A9N9JUJ8</accession>
<dbReference type="AlphaFoldDB" id="A0A9N9JUJ8"/>
<dbReference type="Proteomes" id="UP000789759">
    <property type="component" value="Unassembled WGS sequence"/>
</dbReference>
<reference evidence="1" key="1">
    <citation type="submission" date="2021-06" db="EMBL/GenBank/DDBJ databases">
        <authorList>
            <person name="Kallberg Y."/>
            <person name="Tangrot J."/>
            <person name="Rosling A."/>
        </authorList>
    </citation>
    <scope>NUCLEOTIDE SEQUENCE</scope>
    <source>
        <strain evidence="1">FL966</strain>
    </source>
</reference>
<dbReference type="OrthoDB" id="10464809at2759"/>
<gene>
    <name evidence="1" type="ORF">CPELLU_LOCUS17258</name>
</gene>
<evidence type="ECO:0000313" key="1">
    <source>
        <dbReference type="EMBL" id="CAG8794726.1"/>
    </source>
</evidence>
<proteinExistence type="predicted"/>